<dbReference type="InterPro" id="IPR049261">
    <property type="entry name" value="RecA-like_C"/>
</dbReference>
<gene>
    <name evidence="10" type="ORF">PGLA1383_LOCUS7262</name>
</gene>
<evidence type="ECO:0000256" key="3">
    <source>
        <dbReference type="ARBA" id="ARBA00022840"/>
    </source>
</evidence>
<dbReference type="SMART" id="SM00382">
    <property type="entry name" value="AAA"/>
    <property type="match status" value="1"/>
</dbReference>
<feature type="non-terminal residue" evidence="10">
    <location>
        <position position="1"/>
    </location>
</feature>
<dbReference type="GO" id="GO:0003697">
    <property type="term" value="F:single-stranded DNA binding"/>
    <property type="evidence" value="ECO:0007669"/>
    <property type="project" value="InterPro"/>
</dbReference>
<evidence type="ECO:0000313" key="11">
    <source>
        <dbReference type="Proteomes" id="UP000654075"/>
    </source>
</evidence>
<dbReference type="OrthoDB" id="444824at2759"/>
<dbReference type="GO" id="GO:0006310">
    <property type="term" value="P:DNA recombination"/>
    <property type="evidence" value="ECO:0007669"/>
    <property type="project" value="UniProtKB-KW"/>
</dbReference>
<dbReference type="InterPro" id="IPR027417">
    <property type="entry name" value="P-loop_NTPase"/>
</dbReference>
<dbReference type="Proteomes" id="UP000654075">
    <property type="component" value="Unassembled WGS sequence"/>
</dbReference>
<feature type="domain" description="RecA family profile 2" evidence="9">
    <location>
        <begin position="383"/>
        <end position="455"/>
    </location>
</feature>
<dbReference type="InterPro" id="IPR013765">
    <property type="entry name" value="DNA_recomb/repair_RecA"/>
</dbReference>
<evidence type="ECO:0000256" key="4">
    <source>
        <dbReference type="ARBA" id="ARBA00023125"/>
    </source>
</evidence>
<dbReference type="PANTHER" id="PTHR45900:SF1">
    <property type="entry name" value="MITOCHONDRIAL DNA REPAIR PROTEIN RECA HOMOLOG-RELATED"/>
    <property type="match status" value="1"/>
</dbReference>
<comment type="similarity">
    <text evidence="1 6">Belongs to the RecA family.</text>
</comment>
<keyword evidence="11" id="KW-1185">Reference proteome</keyword>
<dbReference type="PRINTS" id="PR00142">
    <property type="entry name" value="RECA"/>
</dbReference>
<dbReference type="GO" id="GO:0005524">
    <property type="term" value="F:ATP binding"/>
    <property type="evidence" value="ECO:0007669"/>
    <property type="project" value="UniProtKB-KW"/>
</dbReference>
<dbReference type="PROSITE" id="PS50162">
    <property type="entry name" value="RECA_2"/>
    <property type="match status" value="1"/>
</dbReference>
<dbReference type="InterPro" id="IPR023400">
    <property type="entry name" value="RecA_C_sf"/>
</dbReference>
<evidence type="ECO:0000256" key="7">
    <source>
        <dbReference type="SAM" id="Coils"/>
    </source>
</evidence>
<evidence type="ECO:0000259" key="8">
    <source>
        <dbReference type="PROSITE" id="PS50162"/>
    </source>
</evidence>
<evidence type="ECO:0000256" key="2">
    <source>
        <dbReference type="ARBA" id="ARBA00022741"/>
    </source>
</evidence>
<evidence type="ECO:0000313" key="10">
    <source>
        <dbReference type="EMBL" id="CAE8588461.1"/>
    </source>
</evidence>
<keyword evidence="3 6" id="KW-0067">ATP-binding</keyword>
<accession>A0A813DKP4</accession>
<dbReference type="GO" id="GO:0006281">
    <property type="term" value="P:DNA repair"/>
    <property type="evidence" value="ECO:0007669"/>
    <property type="project" value="InterPro"/>
</dbReference>
<feature type="coiled-coil region" evidence="7">
    <location>
        <begin position="68"/>
        <end position="149"/>
    </location>
</feature>
<dbReference type="EMBL" id="CAJNNV010003145">
    <property type="protein sequence ID" value="CAE8588461.1"/>
    <property type="molecule type" value="Genomic_DNA"/>
</dbReference>
<evidence type="ECO:0000259" key="9">
    <source>
        <dbReference type="PROSITE" id="PS50163"/>
    </source>
</evidence>
<name>A0A813DKP4_POLGL</name>
<keyword evidence="4" id="KW-0238">DNA-binding</keyword>
<proteinExistence type="inferred from homology"/>
<reference evidence="10" key="1">
    <citation type="submission" date="2021-02" db="EMBL/GenBank/DDBJ databases">
        <authorList>
            <person name="Dougan E. K."/>
            <person name="Rhodes N."/>
            <person name="Thang M."/>
            <person name="Chan C."/>
        </authorList>
    </citation>
    <scope>NUCLEOTIDE SEQUENCE</scope>
</reference>
<organism evidence="10 11">
    <name type="scientific">Polarella glacialis</name>
    <name type="common">Dinoflagellate</name>
    <dbReference type="NCBI Taxonomy" id="89957"/>
    <lineage>
        <taxon>Eukaryota</taxon>
        <taxon>Sar</taxon>
        <taxon>Alveolata</taxon>
        <taxon>Dinophyceae</taxon>
        <taxon>Suessiales</taxon>
        <taxon>Suessiaceae</taxon>
        <taxon>Polarella</taxon>
    </lineage>
</organism>
<dbReference type="AlphaFoldDB" id="A0A813DKP4"/>
<keyword evidence="7" id="KW-0175">Coiled coil</keyword>
<dbReference type="InterPro" id="IPR020588">
    <property type="entry name" value="RecA_ATP-bd"/>
</dbReference>
<protein>
    <submittedName>
        <fullName evidence="10">Uncharacterized protein</fullName>
    </submittedName>
</protein>
<dbReference type="SUPFAM" id="SSF52540">
    <property type="entry name" value="P-loop containing nucleoside triphosphate hydrolases"/>
    <property type="match status" value="1"/>
</dbReference>
<dbReference type="SUPFAM" id="SSF54752">
    <property type="entry name" value="RecA protein, C-terminal domain"/>
    <property type="match status" value="1"/>
</dbReference>
<dbReference type="PROSITE" id="PS50163">
    <property type="entry name" value="RECA_3"/>
    <property type="match status" value="1"/>
</dbReference>
<comment type="caution">
    <text evidence="10">The sequence shown here is derived from an EMBL/GenBank/DDBJ whole genome shotgun (WGS) entry which is preliminary data.</text>
</comment>
<evidence type="ECO:0000256" key="5">
    <source>
        <dbReference type="ARBA" id="ARBA00023172"/>
    </source>
</evidence>
<dbReference type="GO" id="GO:0140664">
    <property type="term" value="F:ATP-dependent DNA damage sensor activity"/>
    <property type="evidence" value="ECO:0007669"/>
    <property type="project" value="InterPro"/>
</dbReference>
<dbReference type="InterPro" id="IPR020587">
    <property type="entry name" value="RecA_monomer-monomer_interface"/>
</dbReference>
<dbReference type="PANTHER" id="PTHR45900">
    <property type="entry name" value="RECA"/>
    <property type="match status" value="1"/>
</dbReference>
<sequence>LALSRPTAFSPGLRVAAQGYPLEAASAWTSASETSVPRLLLAATAAAACSSLRTRNTARNSTPKKKKVVEAAEEKKVVKEKVVEAAEEKKVVKEKKVVEAEEEKNVVKEKKVVEAEEEKKVVKEKKVVEAEEEKKVVKEKKVVEAAEKKKVVEAAVTVEDPPAAKETKKVVKLKKATKADAEPVESDDTAAKLKKLQSEINKKYGEGTMVSMDTLKMDVDTFSTGALTVDLALGGGLPFGRVVEIYGPEQSGKTTMALSCIAGVQNKGGRCAFIDTECALDLDYAVKLGVNKKLWDLFNPGSAENATDLAIKLVESGLYKIVVIDSVAALTPQEELDKDMGQFTIGLLARIMSKFCRKITDLCRKHDTTLFLTNQLRANIGGYGPTEMTCGGNAVKYYASVRLEIRAPKSGILGDAAAPYGIRSKVKVTKNKLAAPHRSGEFDIIFGEGISWESSVLEASVNCGIVNKGGAWLQYKEHKVQGQEKFKELLRKTPALTKELTKLCLAKKEAAMETVEDDGAADGETHDPDDA</sequence>
<dbReference type="InterPro" id="IPR003593">
    <property type="entry name" value="AAA+_ATPase"/>
</dbReference>
<feature type="domain" description="RecA family profile 1" evidence="8">
    <location>
        <begin position="218"/>
        <end position="376"/>
    </location>
</feature>
<evidence type="ECO:0000256" key="6">
    <source>
        <dbReference type="RuleBase" id="RU003422"/>
    </source>
</evidence>
<dbReference type="Pfam" id="PF21096">
    <property type="entry name" value="RecA_C"/>
    <property type="match status" value="1"/>
</dbReference>
<keyword evidence="5" id="KW-0233">DNA recombination</keyword>
<dbReference type="Pfam" id="PF00154">
    <property type="entry name" value="RecA_N"/>
    <property type="match status" value="1"/>
</dbReference>
<dbReference type="Gene3D" id="3.40.50.300">
    <property type="entry name" value="P-loop containing nucleotide triphosphate hydrolases"/>
    <property type="match status" value="1"/>
</dbReference>
<dbReference type="InterPro" id="IPR049428">
    <property type="entry name" value="RecA-like_N"/>
</dbReference>
<keyword evidence="2 6" id="KW-0547">Nucleotide-binding</keyword>
<evidence type="ECO:0000256" key="1">
    <source>
        <dbReference type="ARBA" id="ARBA00009391"/>
    </source>
</evidence>